<dbReference type="EMBL" id="JAFIMR010000003">
    <property type="protein sequence ID" value="KAI1880281.1"/>
    <property type="molecule type" value="Genomic_DNA"/>
</dbReference>
<proteinExistence type="predicted"/>
<protein>
    <submittedName>
        <fullName evidence="1">Uncharacterized protein</fullName>
    </submittedName>
</protein>
<dbReference type="AlphaFoldDB" id="A0A9P9WW17"/>
<gene>
    <name evidence="1" type="ORF">JX265_001902</name>
</gene>
<dbReference type="Proteomes" id="UP000829685">
    <property type="component" value="Unassembled WGS sequence"/>
</dbReference>
<name>A0A9P9WW17_9PEZI</name>
<accession>A0A9P9WW17</accession>
<comment type="caution">
    <text evidence="1">The sequence shown here is derived from an EMBL/GenBank/DDBJ whole genome shotgun (WGS) entry which is preliminary data.</text>
</comment>
<evidence type="ECO:0000313" key="2">
    <source>
        <dbReference type="Proteomes" id="UP000829685"/>
    </source>
</evidence>
<evidence type="ECO:0000313" key="1">
    <source>
        <dbReference type="EMBL" id="KAI1880281.1"/>
    </source>
</evidence>
<dbReference type="InterPro" id="IPR046670">
    <property type="entry name" value="DUF6540"/>
</dbReference>
<organism evidence="1 2">
    <name type="scientific">Neoarthrinium moseri</name>
    <dbReference type="NCBI Taxonomy" id="1658444"/>
    <lineage>
        <taxon>Eukaryota</taxon>
        <taxon>Fungi</taxon>
        <taxon>Dikarya</taxon>
        <taxon>Ascomycota</taxon>
        <taxon>Pezizomycotina</taxon>
        <taxon>Sordariomycetes</taxon>
        <taxon>Xylariomycetidae</taxon>
        <taxon>Amphisphaeriales</taxon>
        <taxon>Apiosporaceae</taxon>
        <taxon>Neoarthrinium</taxon>
    </lineage>
</organism>
<dbReference type="Pfam" id="PF20174">
    <property type="entry name" value="DUF6540"/>
    <property type="match status" value="1"/>
</dbReference>
<keyword evidence="2" id="KW-1185">Reference proteome</keyword>
<reference evidence="1" key="1">
    <citation type="submission" date="2021-03" db="EMBL/GenBank/DDBJ databases">
        <title>Revisited historic fungal species revealed as producer of novel bioactive compounds through whole genome sequencing and comparative genomics.</title>
        <authorList>
            <person name="Vignolle G.A."/>
            <person name="Hochenegger N."/>
            <person name="Mach R.L."/>
            <person name="Mach-Aigner A.R."/>
            <person name="Javad Rahimi M."/>
            <person name="Salim K.A."/>
            <person name="Chan C.M."/>
            <person name="Lim L.B.L."/>
            <person name="Cai F."/>
            <person name="Druzhinina I.S."/>
            <person name="U'Ren J.M."/>
            <person name="Derntl C."/>
        </authorList>
    </citation>
    <scope>NUCLEOTIDE SEQUENCE</scope>
    <source>
        <strain evidence="1">TUCIM 5799</strain>
    </source>
</reference>
<sequence>MSLQVYLAISLGMGVQDHHAILVDSPTLDGSSPDASLGHIYQVTGNIQSGMAYEHRPAREDDISLGRRLLGTVEHSDLERFELICQGVPPPRKQFDGPRRMYPREPLRRCQEWVKDALDALRTEGVLQELGSDGPNGKS</sequence>